<sequence>MKGSLVLLFGFLAAIILTARPGDPALFPAGEDGIDVLLVGNGYHAGLAIPLAPLAAVATRFRQFDWIEVGWGDADFYRATPTAASLQARPEASHLILRRSRSDRLEG</sequence>
<dbReference type="Proteomes" id="UP000599312">
    <property type="component" value="Unassembled WGS sequence"/>
</dbReference>
<name>A0A931FSV9_9HYPH</name>
<gene>
    <name evidence="1" type="ORF">I2H38_11960</name>
</gene>
<comment type="caution">
    <text evidence="1">The sequence shown here is derived from an EMBL/GenBank/DDBJ whole genome shotgun (WGS) entry which is preliminary data.</text>
</comment>
<organism evidence="1 2">
    <name type="scientific">Microvirga alba</name>
    <dbReference type="NCBI Taxonomy" id="2791025"/>
    <lineage>
        <taxon>Bacteria</taxon>
        <taxon>Pseudomonadati</taxon>
        <taxon>Pseudomonadota</taxon>
        <taxon>Alphaproteobacteria</taxon>
        <taxon>Hyphomicrobiales</taxon>
        <taxon>Methylobacteriaceae</taxon>
        <taxon>Microvirga</taxon>
    </lineage>
</organism>
<dbReference type="InterPro" id="IPR011727">
    <property type="entry name" value="CHP02117"/>
</dbReference>
<evidence type="ECO:0000313" key="2">
    <source>
        <dbReference type="Proteomes" id="UP000599312"/>
    </source>
</evidence>
<proteinExistence type="predicted"/>
<evidence type="ECO:0000313" key="1">
    <source>
        <dbReference type="EMBL" id="MBF9234096.1"/>
    </source>
</evidence>
<keyword evidence="2" id="KW-1185">Reference proteome</keyword>
<dbReference type="AlphaFoldDB" id="A0A931FSV9"/>
<accession>A0A931FSV9</accession>
<reference evidence="1" key="1">
    <citation type="submission" date="2020-11" db="EMBL/GenBank/DDBJ databases">
        <authorList>
            <person name="Kim M.K."/>
        </authorList>
    </citation>
    <scope>NUCLEOTIDE SEQUENCE</scope>
    <source>
        <strain evidence="1">BT350</strain>
    </source>
</reference>
<protein>
    <submittedName>
        <fullName evidence="1">DUF2459 domain-containing protein</fullName>
    </submittedName>
</protein>
<dbReference type="Pfam" id="PF09601">
    <property type="entry name" value="DUF2459"/>
    <property type="match status" value="1"/>
</dbReference>
<dbReference type="EMBL" id="JADQDO010000005">
    <property type="protein sequence ID" value="MBF9234096.1"/>
    <property type="molecule type" value="Genomic_DNA"/>
</dbReference>
<dbReference type="RefSeq" id="WP_196272091.1">
    <property type="nucleotide sequence ID" value="NZ_JADQDO010000005.1"/>
</dbReference>